<proteinExistence type="predicted"/>
<evidence type="ECO:0000313" key="3">
    <source>
        <dbReference type="Proteomes" id="UP001500957"/>
    </source>
</evidence>
<evidence type="ECO:0008006" key="4">
    <source>
        <dbReference type="Google" id="ProtNLM"/>
    </source>
</evidence>
<gene>
    <name evidence="2" type="ORF">GCM10009547_21420</name>
</gene>
<keyword evidence="1" id="KW-0812">Transmembrane</keyword>
<feature type="transmembrane region" description="Helical" evidence="1">
    <location>
        <begin position="100"/>
        <end position="119"/>
    </location>
</feature>
<feature type="transmembrane region" description="Helical" evidence="1">
    <location>
        <begin position="361"/>
        <end position="380"/>
    </location>
</feature>
<name>A0ABN1GT80_9ACTN</name>
<feature type="transmembrane region" description="Helical" evidence="1">
    <location>
        <begin position="174"/>
        <end position="200"/>
    </location>
</feature>
<dbReference type="EMBL" id="BAAAHE010000015">
    <property type="protein sequence ID" value="GAA0618725.1"/>
    <property type="molecule type" value="Genomic_DNA"/>
</dbReference>
<feature type="transmembrane region" description="Helical" evidence="1">
    <location>
        <begin position="220"/>
        <end position="242"/>
    </location>
</feature>
<keyword evidence="3" id="KW-1185">Reference proteome</keyword>
<sequence>MSLTLRQVAALARLRWQMVRSDRVRAALVLGAAAVPLVLAAAVATGATLADAAPAGTDAGPFAPALFAALAVISVLAPLSAGGGYPLVPEESLVAHPVRPATIAVGSLLLSPLNITWLAHVLGVATATGYLTGSGPRLAPAVLTTLAYVALTTTAGAALAWTAVGIRARRGGRLALAVAGVAGAVGVGAVVAAGSGRAALDALPTSAMLPLLDEAWAGSLSVWAAGFAGLLLGTGVAFALAVRACGWALTRRADRSAAGLAVPVRRRGPRRTAFAELVAVDRASVWRAPALRRGVVLLTLVPGAVALVADVEWSSIVLLPPIVAAGTGLLFGINVFCLDAGGAAWLATLPHDPRTAYLAKARVLTELCLLTSGATVLLSLGRAPAPTGAEAAAVVGALVVGTATVVATCLTISVRRPHRADLRGPRDTPAPPGALFADTLLLSIGATITGSAFAVLTLAPAAWIPLAVAAALTLPAVGWVLRGAHRWREPARRARVVAAVAAG</sequence>
<feature type="transmembrane region" description="Helical" evidence="1">
    <location>
        <begin position="435"/>
        <end position="456"/>
    </location>
</feature>
<feature type="transmembrane region" description="Helical" evidence="1">
    <location>
        <begin position="62"/>
        <end position="88"/>
    </location>
</feature>
<feature type="transmembrane region" description="Helical" evidence="1">
    <location>
        <begin position="139"/>
        <end position="162"/>
    </location>
</feature>
<evidence type="ECO:0000313" key="2">
    <source>
        <dbReference type="EMBL" id="GAA0618725.1"/>
    </source>
</evidence>
<accession>A0ABN1GT80</accession>
<reference evidence="2 3" key="1">
    <citation type="journal article" date="2019" name="Int. J. Syst. Evol. Microbiol.">
        <title>The Global Catalogue of Microorganisms (GCM) 10K type strain sequencing project: providing services to taxonomists for standard genome sequencing and annotation.</title>
        <authorList>
            <consortium name="The Broad Institute Genomics Platform"/>
            <consortium name="The Broad Institute Genome Sequencing Center for Infectious Disease"/>
            <person name="Wu L."/>
            <person name="Ma J."/>
        </authorList>
    </citation>
    <scope>NUCLEOTIDE SEQUENCE [LARGE SCALE GENOMIC DNA]</scope>
    <source>
        <strain evidence="2 3">JCM 10671</strain>
    </source>
</reference>
<feature type="transmembrane region" description="Helical" evidence="1">
    <location>
        <begin position="392"/>
        <end position="414"/>
    </location>
</feature>
<comment type="caution">
    <text evidence="2">The sequence shown here is derived from an EMBL/GenBank/DDBJ whole genome shotgun (WGS) entry which is preliminary data.</text>
</comment>
<feature type="transmembrane region" description="Helical" evidence="1">
    <location>
        <begin position="290"/>
        <end position="309"/>
    </location>
</feature>
<evidence type="ECO:0000256" key="1">
    <source>
        <dbReference type="SAM" id="Phobius"/>
    </source>
</evidence>
<protein>
    <recommendedName>
        <fullName evidence="4">ABC-2 type transport system permease protein</fullName>
    </recommendedName>
</protein>
<dbReference type="RefSeq" id="WP_344604471.1">
    <property type="nucleotide sequence ID" value="NZ_BAAAHE010000015.1"/>
</dbReference>
<feature type="transmembrane region" description="Helical" evidence="1">
    <location>
        <begin position="462"/>
        <end position="481"/>
    </location>
</feature>
<organism evidence="2 3">
    <name type="scientific">Sporichthya brevicatena</name>
    <dbReference type="NCBI Taxonomy" id="171442"/>
    <lineage>
        <taxon>Bacteria</taxon>
        <taxon>Bacillati</taxon>
        <taxon>Actinomycetota</taxon>
        <taxon>Actinomycetes</taxon>
        <taxon>Sporichthyales</taxon>
        <taxon>Sporichthyaceae</taxon>
        <taxon>Sporichthya</taxon>
    </lineage>
</organism>
<dbReference type="Proteomes" id="UP001500957">
    <property type="component" value="Unassembled WGS sequence"/>
</dbReference>
<keyword evidence="1" id="KW-0472">Membrane</keyword>
<keyword evidence="1" id="KW-1133">Transmembrane helix</keyword>